<comment type="subcellular location">
    <subcellularLocation>
        <location evidence="1 14">Cell outer membrane</location>
        <topology evidence="1 14">Multi-pass membrane protein</topology>
    </subcellularLocation>
</comment>
<dbReference type="Gene3D" id="2.170.130.10">
    <property type="entry name" value="TonB-dependent receptor, plug domain"/>
    <property type="match status" value="1"/>
</dbReference>
<dbReference type="eggNOG" id="COG4773">
    <property type="taxonomic scope" value="Bacteria"/>
</dbReference>
<dbReference type="NCBIfam" id="TIGR01783">
    <property type="entry name" value="TonB-siderophor"/>
    <property type="match status" value="1"/>
</dbReference>
<evidence type="ECO:0000256" key="7">
    <source>
        <dbReference type="ARBA" id="ARBA00022729"/>
    </source>
</evidence>
<sequence>MSKPSRTTPSPTARRVAPLALAVSAALAVLHAPPVLAQAGAGQQQAAQNIPPGPLTAALNQYAAAHGLVLTFDPTLTQGKTTAGLQGRHGPAEGLTRLLAGSGLEAVAQPGGSYTLRALPVAAPASPTVLGAVQVTAQAEYSVTSEGTGSYAARGASILKGARSLKEIPQSVTVVTRQRIDDQALNTLDDVLANTTGITLRKRPGGGSDIYSRGFMTTTIQYDGIPLARGSYWGNTFAGSSAYLDRVEVLRGAQGLLEGAGNPAGAINVVRKRGLADKGFSVEARAGSWDNYGTRLEAGGALDKEGRVRSRVVLDYEDRGYFVDTLGDRNLNAYAALDFDLTPETTLGVGLVHARLKGNRSLYQGIPRYADGQALNVSRSTYVGADWNHADRKETQLFVDLEHRFSADWRLRIAGAYVKEDWHSVESNVNGTVPVGGNTVPGIGYIYDYGATSAGFDANLSGKFQLLGKAHDVVLGANYSRQKRDDGYTQWYPHVTYDVFGTNHVLPLGSSTPTSTAYAKRTPVQKGFYGMLRSHLTDDLTLVLGARASWYERDDSTTYGSSTSRSKAKESGEVTPYAGLVYALTPQWSVYASYTDIFQPQTATNAQLQVLDPIVGTNYEVGIKGELFDGALNTSLAVFRIDQENRAITDYNAPRICGGSGSSWCSRASGEVRSEGIELEAHGNLARNWQVSAGYTYNRNEYLTDNDSTLIGKPFDYTTPKHILRLWSDYQLPGQLSPWRFSAGVNYQSARETSTITQQGGFSIWNARVAYQIDRNWSAALNINNVFDKRYYSYMDDLFYNSYFGEPRNFLLTLRANF</sequence>
<organism evidence="19 20">
    <name type="scientific">Thauera linaloolentis (strain DSM 12138 / JCM 21573 / CCUG 41526 / CIP 105981 / IAM 15112 / NBRC 102519 / 47Lol)</name>
    <dbReference type="NCBI Taxonomy" id="1123367"/>
    <lineage>
        <taxon>Bacteria</taxon>
        <taxon>Pseudomonadati</taxon>
        <taxon>Pseudomonadota</taxon>
        <taxon>Betaproteobacteria</taxon>
        <taxon>Rhodocyclales</taxon>
        <taxon>Zoogloeaceae</taxon>
        <taxon>Thauera</taxon>
    </lineage>
</organism>
<dbReference type="PANTHER" id="PTHR32552:SF74">
    <property type="entry name" value="HYDROXAMATE SIDEROPHORE RECEPTOR FHUE"/>
    <property type="match status" value="1"/>
</dbReference>
<evidence type="ECO:0000256" key="1">
    <source>
        <dbReference type="ARBA" id="ARBA00004571"/>
    </source>
</evidence>
<dbReference type="PROSITE" id="PS52016">
    <property type="entry name" value="TONB_DEPENDENT_REC_3"/>
    <property type="match status" value="1"/>
</dbReference>
<dbReference type="InterPro" id="IPR000531">
    <property type="entry name" value="Beta-barrel_TonB"/>
</dbReference>
<evidence type="ECO:0000256" key="5">
    <source>
        <dbReference type="ARBA" id="ARBA00022496"/>
    </source>
</evidence>
<evidence type="ECO:0000256" key="14">
    <source>
        <dbReference type="PROSITE-ProRule" id="PRU01360"/>
    </source>
</evidence>
<evidence type="ECO:0000256" key="13">
    <source>
        <dbReference type="ARBA" id="ARBA00023237"/>
    </source>
</evidence>
<feature type="chain" id="PRO_5004128947" evidence="17">
    <location>
        <begin position="38"/>
        <end position="818"/>
    </location>
</feature>
<keyword evidence="20" id="KW-1185">Reference proteome</keyword>
<dbReference type="GO" id="GO:0009279">
    <property type="term" value="C:cell outer membrane"/>
    <property type="evidence" value="ECO:0007669"/>
    <property type="project" value="UniProtKB-SubCell"/>
</dbReference>
<feature type="domain" description="Secretin/TonB short N-terminal" evidence="18">
    <location>
        <begin position="68"/>
        <end position="119"/>
    </location>
</feature>
<keyword evidence="13 14" id="KW-0998">Cell outer membrane</keyword>
<comment type="caution">
    <text evidence="19">The sequence shown here is derived from an EMBL/GenBank/DDBJ whole genome shotgun (WGS) entry which is preliminary data.</text>
</comment>
<evidence type="ECO:0000256" key="8">
    <source>
        <dbReference type="ARBA" id="ARBA00023004"/>
    </source>
</evidence>
<evidence type="ECO:0000256" key="6">
    <source>
        <dbReference type="ARBA" id="ARBA00022692"/>
    </source>
</evidence>
<protein>
    <submittedName>
        <fullName evidence="19">TonB-dependent siderophore receptor</fullName>
    </submittedName>
</protein>
<dbReference type="Proteomes" id="UP000013232">
    <property type="component" value="Unassembled WGS sequence"/>
</dbReference>
<evidence type="ECO:0000256" key="15">
    <source>
        <dbReference type="PROSITE-ProRule" id="PRU10144"/>
    </source>
</evidence>
<keyword evidence="12 19" id="KW-0675">Receptor</keyword>
<dbReference type="Pfam" id="PF07715">
    <property type="entry name" value="Plug"/>
    <property type="match status" value="1"/>
</dbReference>
<dbReference type="Gene3D" id="2.40.170.20">
    <property type="entry name" value="TonB-dependent receptor, beta-barrel domain"/>
    <property type="match status" value="1"/>
</dbReference>
<dbReference type="OrthoDB" id="9790771at2"/>
<dbReference type="GO" id="GO:0015891">
    <property type="term" value="P:siderophore transport"/>
    <property type="evidence" value="ECO:0007669"/>
    <property type="project" value="InterPro"/>
</dbReference>
<evidence type="ECO:0000256" key="9">
    <source>
        <dbReference type="ARBA" id="ARBA00023065"/>
    </source>
</evidence>
<dbReference type="GO" id="GO:0038023">
    <property type="term" value="F:signaling receptor activity"/>
    <property type="evidence" value="ECO:0007669"/>
    <property type="project" value="InterPro"/>
</dbReference>
<dbReference type="SMART" id="SM00965">
    <property type="entry name" value="STN"/>
    <property type="match status" value="1"/>
</dbReference>
<keyword evidence="8" id="KW-0408">Iron</keyword>
<dbReference type="RefSeq" id="WP_004339031.1">
    <property type="nucleotide sequence ID" value="NZ_AMXE01000043.1"/>
</dbReference>
<dbReference type="FunFam" id="2.170.130.10:FF:000010">
    <property type="entry name" value="Ferripyoverdine receptor"/>
    <property type="match status" value="1"/>
</dbReference>
<keyword evidence="11 14" id="KW-0472">Membrane</keyword>
<dbReference type="InterPro" id="IPR012910">
    <property type="entry name" value="Plug_dom"/>
</dbReference>
<name>N6Z4L5_THAL4</name>
<evidence type="ECO:0000256" key="11">
    <source>
        <dbReference type="ARBA" id="ARBA00023136"/>
    </source>
</evidence>
<reference evidence="19 20" key="1">
    <citation type="submission" date="2012-09" db="EMBL/GenBank/DDBJ databases">
        <title>Draft Genome Sequences of 6 Strains from Genus Thauera.</title>
        <authorList>
            <person name="Liu B."/>
            <person name="Shapleigh J.P."/>
            <person name="Frostegard A.H."/>
        </authorList>
    </citation>
    <scope>NUCLEOTIDE SEQUENCE [LARGE SCALE GENOMIC DNA]</scope>
    <source>
        <strain evidence="20">47Lol / DSM 12138</strain>
    </source>
</reference>
<keyword evidence="9" id="KW-0406">Ion transport</keyword>
<feature type="short sequence motif" description="TonB C-terminal box" evidence="15">
    <location>
        <begin position="801"/>
        <end position="818"/>
    </location>
</feature>
<evidence type="ECO:0000259" key="18">
    <source>
        <dbReference type="SMART" id="SM00965"/>
    </source>
</evidence>
<accession>N6Z4L5</accession>
<dbReference type="AlphaFoldDB" id="N6Z4L5"/>
<evidence type="ECO:0000256" key="16">
    <source>
        <dbReference type="RuleBase" id="RU003357"/>
    </source>
</evidence>
<keyword evidence="3 14" id="KW-0813">Transport</keyword>
<dbReference type="Gene3D" id="3.55.50.30">
    <property type="match status" value="1"/>
</dbReference>
<dbReference type="SUPFAM" id="SSF56935">
    <property type="entry name" value="Porins"/>
    <property type="match status" value="1"/>
</dbReference>
<keyword evidence="7 17" id="KW-0732">Signal</keyword>
<comment type="similarity">
    <text evidence="2 14 16">Belongs to the TonB-dependent receptor family.</text>
</comment>
<dbReference type="Pfam" id="PF00593">
    <property type="entry name" value="TonB_dep_Rec_b-barrel"/>
    <property type="match status" value="1"/>
</dbReference>
<dbReference type="EMBL" id="AMXE01000043">
    <property type="protein sequence ID" value="ENO87094.1"/>
    <property type="molecule type" value="Genomic_DNA"/>
</dbReference>
<evidence type="ECO:0000256" key="2">
    <source>
        <dbReference type="ARBA" id="ARBA00009810"/>
    </source>
</evidence>
<dbReference type="InterPro" id="IPR011662">
    <property type="entry name" value="Secretin/TonB_short_N"/>
</dbReference>
<dbReference type="InterPro" id="IPR010917">
    <property type="entry name" value="TonB_rcpt_CS"/>
</dbReference>
<dbReference type="InterPro" id="IPR039426">
    <property type="entry name" value="TonB-dep_rcpt-like"/>
</dbReference>
<proteinExistence type="inferred from homology"/>
<keyword evidence="10 16" id="KW-0798">TonB box</keyword>
<gene>
    <name evidence="19" type="ORF">C666_11775</name>
</gene>
<dbReference type="InterPro" id="IPR010105">
    <property type="entry name" value="TonB_sidphr_rcpt"/>
</dbReference>
<dbReference type="PROSITE" id="PS01156">
    <property type="entry name" value="TONB_DEPENDENT_REC_2"/>
    <property type="match status" value="1"/>
</dbReference>
<dbReference type="CDD" id="cd01347">
    <property type="entry name" value="ligand_gated_channel"/>
    <property type="match status" value="1"/>
</dbReference>
<keyword evidence="5" id="KW-0410">Iron transport</keyword>
<dbReference type="InterPro" id="IPR036942">
    <property type="entry name" value="Beta-barrel_TonB_sf"/>
</dbReference>
<evidence type="ECO:0000256" key="10">
    <source>
        <dbReference type="ARBA" id="ARBA00023077"/>
    </source>
</evidence>
<dbReference type="STRING" id="1123367.GCA_000621305_00310"/>
<dbReference type="GO" id="GO:0015344">
    <property type="term" value="F:siderophore uptake transmembrane transporter activity"/>
    <property type="evidence" value="ECO:0007669"/>
    <property type="project" value="TreeGrafter"/>
</dbReference>
<dbReference type="InterPro" id="IPR037066">
    <property type="entry name" value="Plug_dom_sf"/>
</dbReference>
<evidence type="ECO:0000256" key="17">
    <source>
        <dbReference type="SAM" id="SignalP"/>
    </source>
</evidence>
<keyword evidence="4 14" id="KW-1134">Transmembrane beta strand</keyword>
<evidence type="ECO:0000256" key="3">
    <source>
        <dbReference type="ARBA" id="ARBA00022448"/>
    </source>
</evidence>
<feature type="signal peptide" evidence="17">
    <location>
        <begin position="1"/>
        <end position="37"/>
    </location>
</feature>
<keyword evidence="6 14" id="KW-0812">Transmembrane</keyword>
<dbReference type="PANTHER" id="PTHR32552">
    <property type="entry name" value="FERRICHROME IRON RECEPTOR-RELATED"/>
    <property type="match status" value="1"/>
</dbReference>
<evidence type="ECO:0000256" key="12">
    <source>
        <dbReference type="ARBA" id="ARBA00023170"/>
    </source>
</evidence>
<evidence type="ECO:0000313" key="20">
    <source>
        <dbReference type="Proteomes" id="UP000013232"/>
    </source>
</evidence>
<evidence type="ECO:0000313" key="19">
    <source>
        <dbReference type="EMBL" id="ENO87094.1"/>
    </source>
</evidence>
<evidence type="ECO:0000256" key="4">
    <source>
        <dbReference type="ARBA" id="ARBA00022452"/>
    </source>
</evidence>